<dbReference type="InterPro" id="IPR053717">
    <property type="entry name" value="MerB_lyase_sf"/>
</dbReference>
<dbReference type="EMBL" id="CASHTH010002056">
    <property type="protein sequence ID" value="CAI8024171.1"/>
    <property type="molecule type" value="Genomic_DNA"/>
</dbReference>
<keyword evidence="2" id="KW-1185">Reference proteome</keyword>
<dbReference type="AlphaFoldDB" id="A0AA35S918"/>
<dbReference type="Proteomes" id="UP001174909">
    <property type="component" value="Unassembled WGS sequence"/>
</dbReference>
<reference evidence="1" key="1">
    <citation type="submission" date="2023-03" db="EMBL/GenBank/DDBJ databases">
        <authorList>
            <person name="Steffen K."/>
            <person name="Cardenas P."/>
        </authorList>
    </citation>
    <scope>NUCLEOTIDE SEQUENCE</scope>
</reference>
<evidence type="ECO:0000313" key="2">
    <source>
        <dbReference type="Proteomes" id="UP001174909"/>
    </source>
</evidence>
<accession>A0AA35S918</accession>
<organism evidence="1 2">
    <name type="scientific">Geodia barretti</name>
    <name type="common">Barrett's horny sponge</name>
    <dbReference type="NCBI Taxonomy" id="519541"/>
    <lineage>
        <taxon>Eukaryota</taxon>
        <taxon>Metazoa</taxon>
        <taxon>Porifera</taxon>
        <taxon>Demospongiae</taxon>
        <taxon>Heteroscleromorpha</taxon>
        <taxon>Tetractinellida</taxon>
        <taxon>Astrophorina</taxon>
        <taxon>Geodiidae</taxon>
        <taxon>Geodia</taxon>
    </lineage>
</organism>
<evidence type="ECO:0000313" key="1">
    <source>
        <dbReference type="EMBL" id="CAI8024171.1"/>
    </source>
</evidence>
<sequence length="91" mass="10298">MAAEPQTLDRVFDLIMRSLVDTGVALHYTELAREMGCSAEDGRTLLYDLCATDFPAWLHPDTDWIASFPPFSNIPTPHKITIDGEQKWFAQ</sequence>
<protein>
    <submittedName>
        <fullName evidence="1">Uncharacterized protein</fullName>
    </submittedName>
</protein>
<dbReference type="Gene3D" id="3.30.450.410">
    <property type="match status" value="1"/>
</dbReference>
<comment type="caution">
    <text evidence="1">The sequence shown here is derived from an EMBL/GenBank/DDBJ whole genome shotgun (WGS) entry which is preliminary data.</text>
</comment>
<gene>
    <name evidence="1" type="ORF">GBAR_LOCUS14056</name>
</gene>
<name>A0AA35S918_GEOBA</name>
<proteinExistence type="predicted"/>